<protein>
    <recommendedName>
        <fullName evidence="1">GIY-YIG domain-containing protein</fullName>
    </recommendedName>
</protein>
<dbReference type="InterPro" id="IPR003611">
    <property type="entry name" value="NUMOD3"/>
</dbReference>
<dbReference type="GO" id="GO:0003677">
    <property type="term" value="F:DNA binding"/>
    <property type="evidence" value="ECO:0007669"/>
    <property type="project" value="InterPro"/>
</dbReference>
<dbReference type="Pfam" id="PF07460">
    <property type="entry name" value="NUMOD3"/>
    <property type="match status" value="1"/>
</dbReference>
<dbReference type="SMART" id="SM00465">
    <property type="entry name" value="GIYc"/>
    <property type="match status" value="1"/>
</dbReference>
<dbReference type="GO" id="GO:0004519">
    <property type="term" value="F:endonuclease activity"/>
    <property type="evidence" value="ECO:0007669"/>
    <property type="project" value="InterPro"/>
</dbReference>
<reference evidence="2" key="1">
    <citation type="submission" date="2021-01" db="EMBL/GenBank/DDBJ databases">
        <title>The complete mitochondrial genome sequence of Trichoderma cornu-damae (Agaricales, Basidiomycota).</title>
        <authorList>
            <person name="Jo J.W."/>
            <person name="Kwak Y.-N."/>
            <person name="Lee H."/>
            <person name="Kim C.-S."/>
            <person name="Chung J.-W."/>
        </authorList>
    </citation>
    <scope>NUCLEOTIDE SEQUENCE</scope>
    <source>
        <strain evidence="2">KA19-0412C</strain>
    </source>
</reference>
<dbReference type="EMBL" id="MW525445">
    <property type="protein sequence ID" value="QVV23908.1"/>
    <property type="molecule type" value="Genomic_DNA"/>
</dbReference>
<keyword evidence="2" id="KW-0496">Mitochondrion</keyword>
<dbReference type="SMART" id="SM00496">
    <property type="entry name" value="IENR2"/>
    <property type="match status" value="3"/>
</dbReference>
<evidence type="ECO:0000259" key="1">
    <source>
        <dbReference type="PROSITE" id="PS50164"/>
    </source>
</evidence>
<accession>A0A8E6Z663</accession>
<dbReference type="Pfam" id="PF01541">
    <property type="entry name" value="GIY-YIG"/>
    <property type="match status" value="1"/>
</dbReference>
<feature type="domain" description="GIY-YIG" evidence="1">
    <location>
        <begin position="27"/>
        <end position="116"/>
    </location>
</feature>
<dbReference type="InterPro" id="IPR000305">
    <property type="entry name" value="GIY-YIG_endonuc"/>
</dbReference>
<sequence length="248" mass="28212">MNNNIVPIKTYSNAERDKFLLYKENNNKSGIYRWNNLITNKSYIGSAKSIRGKFSIYYSTNSVQRKLAEGNSVINSAILKYGYGNFSIDILEYCDISALIEREQYYIDFLEPEYNILKIAYSLLPSPPQGGYEGDEGAKHTEMTKSSIGLKSLGRKHTEEAKLKMREIAVLRKGGETSFYGKNHSPESLLKMSINRSIQVKVLDTILNEETVFLGNKEAAEFLNVGLSTLVRYKKLNKLIKNRHLVSN</sequence>
<organism evidence="2">
    <name type="scientific">Trichoderma cornu-damae</name>
    <dbReference type="NCBI Taxonomy" id="654480"/>
    <lineage>
        <taxon>Eukaryota</taxon>
        <taxon>Fungi</taxon>
        <taxon>Dikarya</taxon>
        <taxon>Ascomycota</taxon>
        <taxon>Pezizomycotina</taxon>
        <taxon>Sordariomycetes</taxon>
        <taxon>Hypocreomycetidae</taxon>
        <taxon>Hypocreales</taxon>
        <taxon>Hypocreaceae</taxon>
        <taxon>Trichoderma</taxon>
    </lineage>
</organism>
<dbReference type="CDD" id="cd10445">
    <property type="entry name" value="GIY-YIG_bI1_like"/>
    <property type="match status" value="1"/>
</dbReference>
<dbReference type="PROSITE" id="PS50164">
    <property type="entry name" value="GIY_YIG"/>
    <property type="match status" value="1"/>
</dbReference>
<geneLocation type="mitochondrion" evidence="2"/>
<proteinExistence type="predicted"/>
<name>A0A8E6Z663_9HYPO</name>
<dbReference type="NCBIfam" id="TIGR01453">
    <property type="entry name" value="grpIintron_endo"/>
    <property type="match status" value="1"/>
</dbReference>
<dbReference type="AlphaFoldDB" id="A0A8E6Z663"/>
<evidence type="ECO:0000313" key="2">
    <source>
        <dbReference type="EMBL" id="QVV23908.1"/>
    </source>
</evidence>
<gene>
    <name evidence="2" type="primary">orf240</name>
</gene>
<dbReference type="InterPro" id="IPR006350">
    <property type="entry name" value="Intron_endoG1"/>
</dbReference>